<keyword evidence="13" id="KW-1185">Reference proteome</keyword>
<evidence type="ECO:0000256" key="1">
    <source>
        <dbReference type="ARBA" id="ARBA00001737"/>
    </source>
</evidence>
<dbReference type="Pfam" id="PF02746">
    <property type="entry name" value="MR_MLE_N"/>
    <property type="match status" value="1"/>
</dbReference>
<dbReference type="SFLD" id="SFLDG00179">
    <property type="entry name" value="mandelate_racemase"/>
    <property type="match status" value="1"/>
</dbReference>
<dbReference type="InterPro" id="IPR029017">
    <property type="entry name" value="Enolase-like_N"/>
</dbReference>
<dbReference type="InterPro" id="IPR018110">
    <property type="entry name" value="Mandel_Rmase/mucon_lact_enz_CS"/>
</dbReference>
<evidence type="ECO:0000256" key="4">
    <source>
        <dbReference type="ARBA" id="ARBA00022723"/>
    </source>
</evidence>
<dbReference type="Gene3D" id="3.30.390.10">
    <property type="entry name" value="Enolase-like, N-terminal domain"/>
    <property type="match status" value="1"/>
</dbReference>
<dbReference type="EnsemblMetazoa" id="CapteT181186">
    <property type="protein sequence ID" value="CapteP181186"/>
    <property type="gene ID" value="CapteG181186"/>
</dbReference>
<dbReference type="GO" id="GO:0050023">
    <property type="term" value="F:L-fuconate dehydratase activity"/>
    <property type="evidence" value="ECO:0007669"/>
    <property type="project" value="UniProtKB-EC"/>
</dbReference>
<dbReference type="Pfam" id="PF13378">
    <property type="entry name" value="MR_MLE_C"/>
    <property type="match status" value="1"/>
</dbReference>
<dbReference type="GO" id="GO:0009063">
    <property type="term" value="P:amino acid catabolic process"/>
    <property type="evidence" value="ECO:0007669"/>
    <property type="project" value="InterPro"/>
</dbReference>
<dbReference type="PANTHER" id="PTHR13794">
    <property type="entry name" value="ENOLASE SUPERFAMILY, MANDELATE RACEMASE"/>
    <property type="match status" value="1"/>
</dbReference>
<evidence type="ECO:0000256" key="2">
    <source>
        <dbReference type="ARBA" id="ARBA00001946"/>
    </source>
</evidence>
<dbReference type="AlphaFoldDB" id="R7UGF7"/>
<feature type="domain" description="Mandelate racemase/muconate lactonizing enzyme C-terminal" evidence="10">
    <location>
        <begin position="199"/>
        <end position="295"/>
    </location>
</feature>
<gene>
    <name evidence="11" type="ORF">CAPTEDRAFT_181186</name>
</gene>
<dbReference type="SUPFAM" id="SSF54826">
    <property type="entry name" value="Enolase N-terminal domain-like"/>
    <property type="match status" value="1"/>
</dbReference>
<comment type="similarity">
    <text evidence="7">Belongs to the mandelate racemase/muconate lactonizing enzyme family. ENOSF1 subfamily.</text>
</comment>
<reference evidence="11 13" key="2">
    <citation type="journal article" date="2013" name="Nature">
        <title>Insights into bilaterian evolution from three spiralian genomes.</title>
        <authorList>
            <person name="Simakov O."/>
            <person name="Marletaz F."/>
            <person name="Cho S.J."/>
            <person name="Edsinger-Gonzales E."/>
            <person name="Havlak P."/>
            <person name="Hellsten U."/>
            <person name="Kuo D.H."/>
            <person name="Larsson T."/>
            <person name="Lv J."/>
            <person name="Arendt D."/>
            <person name="Savage R."/>
            <person name="Osoegawa K."/>
            <person name="de Jong P."/>
            <person name="Grimwood J."/>
            <person name="Chapman J.A."/>
            <person name="Shapiro H."/>
            <person name="Aerts A."/>
            <person name="Otillar R.P."/>
            <person name="Terry A.Y."/>
            <person name="Boore J.L."/>
            <person name="Grigoriev I.V."/>
            <person name="Lindberg D.R."/>
            <person name="Seaver E.C."/>
            <person name="Weisblat D.A."/>
            <person name="Putnam N.H."/>
            <person name="Rokhsar D.S."/>
        </authorList>
    </citation>
    <scope>NUCLEOTIDE SEQUENCE</scope>
    <source>
        <strain evidence="11 13">I ESC-2004</strain>
    </source>
</reference>
<dbReference type="HOGENOM" id="CLU_030273_2_0_1"/>
<dbReference type="SUPFAM" id="SSF51604">
    <property type="entry name" value="Enolase C-terminal domain-like"/>
    <property type="match status" value="1"/>
</dbReference>
<dbReference type="Gene3D" id="3.20.20.120">
    <property type="entry name" value="Enolase-like C-terminal domain"/>
    <property type="match status" value="1"/>
</dbReference>
<dbReference type="InterPro" id="IPR013341">
    <property type="entry name" value="Mandelate_racemase_N_dom"/>
</dbReference>
<dbReference type="SFLD" id="SFLDS00001">
    <property type="entry name" value="Enolase"/>
    <property type="match status" value="1"/>
</dbReference>
<keyword evidence="6" id="KW-0456">Lyase</keyword>
<protein>
    <recommendedName>
        <fullName evidence="8">Mitochondrial enolase superfamily member 1</fullName>
        <ecNumber evidence="3">4.2.1.68</ecNumber>
    </recommendedName>
    <alternativeName>
        <fullName evidence="9">L-fuconate dehydratase</fullName>
    </alternativeName>
</protein>
<keyword evidence="4" id="KW-0479">Metal-binding</keyword>
<name>R7UGF7_CAPTE</name>
<evidence type="ECO:0000256" key="5">
    <source>
        <dbReference type="ARBA" id="ARBA00022842"/>
    </source>
</evidence>
<dbReference type="SFLD" id="SFLDF00111">
    <property type="entry name" value="L-fuconate_dehydratase"/>
    <property type="match status" value="1"/>
</dbReference>
<dbReference type="CDD" id="cd03324">
    <property type="entry name" value="rTSbeta_L-fuconate_dehydratase"/>
    <property type="match status" value="1"/>
</dbReference>
<evidence type="ECO:0000256" key="7">
    <source>
        <dbReference type="ARBA" id="ARBA00061144"/>
    </source>
</evidence>
<dbReference type="STRING" id="283909.R7UGF7"/>
<dbReference type="OrthoDB" id="14161at2759"/>
<evidence type="ECO:0000313" key="11">
    <source>
        <dbReference type="EMBL" id="ELU05310.1"/>
    </source>
</evidence>
<dbReference type="EC" id="4.2.1.68" evidence="3"/>
<reference evidence="13" key="1">
    <citation type="submission" date="2012-12" db="EMBL/GenBank/DDBJ databases">
        <authorList>
            <person name="Hellsten U."/>
            <person name="Grimwood J."/>
            <person name="Chapman J.A."/>
            <person name="Shapiro H."/>
            <person name="Aerts A."/>
            <person name="Otillar R.P."/>
            <person name="Terry A.Y."/>
            <person name="Boore J.L."/>
            <person name="Simakov O."/>
            <person name="Marletaz F."/>
            <person name="Cho S.-J."/>
            <person name="Edsinger-Gonzales E."/>
            <person name="Havlak P."/>
            <person name="Kuo D.-H."/>
            <person name="Larsson T."/>
            <person name="Lv J."/>
            <person name="Arendt D."/>
            <person name="Savage R."/>
            <person name="Osoegawa K."/>
            <person name="de Jong P."/>
            <person name="Lindberg D.R."/>
            <person name="Seaver E.C."/>
            <person name="Weisblat D.A."/>
            <person name="Putnam N.H."/>
            <person name="Grigoriev I.V."/>
            <person name="Rokhsar D.S."/>
        </authorList>
    </citation>
    <scope>NUCLEOTIDE SEQUENCE</scope>
    <source>
        <strain evidence="13">I ESC-2004</strain>
    </source>
</reference>
<accession>R7UGF7</accession>
<dbReference type="PANTHER" id="PTHR13794:SF58">
    <property type="entry name" value="MITOCHONDRIAL ENOLASE SUPERFAMILY MEMBER 1"/>
    <property type="match status" value="1"/>
</dbReference>
<evidence type="ECO:0000256" key="6">
    <source>
        <dbReference type="ARBA" id="ARBA00023239"/>
    </source>
</evidence>
<dbReference type="InterPro" id="IPR046945">
    <property type="entry name" value="RHMD-like"/>
</dbReference>
<evidence type="ECO:0000259" key="10">
    <source>
        <dbReference type="SMART" id="SM00922"/>
    </source>
</evidence>
<dbReference type="GO" id="GO:0000287">
    <property type="term" value="F:magnesium ion binding"/>
    <property type="evidence" value="ECO:0007669"/>
    <property type="project" value="TreeGrafter"/>
</dbReference>
<evidence type="ECO:0000256" key="8">
    <source>
        <dbReference type="ARBA" id="ARBA00073815"/>
    </source>
</evidence>
<dbReference type="FunFam" id="3.20.20.120:FF:000007">
    <property type="entry name" value="Mitochondrial enolase superfamily member 1"/>
    <property type="match status" value="1"/>
</dbReference>
<dbReference type="InterPro" id="IPR029065">
    <property type="entry name" value="Enolase_C-like"/>
</dbReference>
<dbReference type="OMA" id="SGAIDVC"/>
<dbReference type="SMART" id="SM00922">
    <property type="entry name" value="MR_MLE"/>
    <property type="match status" value="1"/>
</dbReference>
<evidence type="ECO:0000256" key="3">
    <source>
        <dbReference type="ARBA" id="ARBA00013142"/>
    </source>
</evidence>
<comment type="cofactor">
    <cofactor evidence="2">
        <name>Mg(2+)</name>
        <dbReference type="ChEBI" id="CHEBI:18420"/>
    </cofactor>
</comment>
<dbReference type="InterPro" id="IPR036849">
    <property type="entry name" value="Enolase-like_C_sf"/>
</dbReference>
<reference evidence="12" key="3">
    <citation type="submission" date="2015-06" db="UniProtKB">
        <authorList>
            <consortium name="EnsemblMetazoa"/>
        </authorList>
    </citation>
    <scope>IDENTIFICATION</scope>
</reference>
<keyword evidence="5" id="KW-0460">Magnesium</keyword>
<comment type="catalytic activity">
    <reaction evidence="1">
        <text>L-fuconate = 2-dehydro-3-deoxy-L-fuconate + H2O</text>
        <dbReference type="Rhea" id="RHEA:22772"/>
        <dbReference type="ChEBI" id="CHEBI:15377"/>
        <dbReference type="ChEBI" id="CHEBI:21291"/>
        <dbReference type="ChEBI" id="CHEBI:37448"/>
        <dbReference type="EC" id="4.2.1.68"/>
    </reaction>
</comment>
<evidence type="ECO:0000313" key="12">
    <source>
        <dbReference type="EnsemblMetazoa" id="CapteP181186"/>
    </source>
</evidence>
<dbReference type="InterPro" id="IPR013342">
    <property type="entry name" value="Mandelate_racemase_C"/>
</dbReference>
<sequence length="444" mass="49656">MTTPSIITALTVRDIRFPTSLEAHGSDAINDPDYSCAYVILETDTGLRGCGLTFTIGRGNEIVCKAIDAYKRMVVGTHLSTIYGGFGTFWHKLTQDPQMRWLGPEKGVTHLAVAAIINALWDLWGKIENKPVWKLLASMGPEEIVPLIDFQYISDVLTPEEAVEILKKSRAGILEREKSFLNSGYPAYTTSAGWLGYSEDKIKRLCRQAKDEGFTRFKVKVGLSKEDDERRLALVRHEIGDQCTLMVDANQRWDVQEAIKWMKPLTKYNLLWIEEPTSPDDVLGHATIAKALAPYGVGVATGESCQNRVLFKQLLQAQGLNFCQIDSCRLGGVNEILAVYLMAHKFDVPVCPHAGGVGLCEMVIHLQAFDYLGISTTQHNRVIEYVDHLHEHFVNPVQVAGGRYMAPTAAGYSTEMKESSLRKYEYPSGSEWQRLFSEGKFTLN</sequence>
<dbReference type="EMBL" id="AMQN01007889">
    <property type="status" value="NOT_ANNOTATED_CDS"/>
    <property type="molecule type" value="Genomic_DNA"/>
</dbReference>
<dbReference type="GO" id="GO:0016052">
    <property type="term" value="P:carbohydrate catabolic process"/>
    <property type="evidence" value="ECO:0007669"/>
    <property type="project" value="InterPro"/>
</dbReference>
<dbReference type="Proteomes" id="UP000014760">
    <property type="component" value="Unassembled WGS sequence"/>
</dbReference>
<evidence type="ECO:0000313" key="13">
    <source>
        <dbReference type="Proteomes" id="UP000014760"/>
    </source>
</evidence>
<dbReference type="PROSITE" id="PS00909">
    <property type="entry name" value="MR_MLE_2"/>
    <property type="match status" value="1"/>
</dbReference>
<organism evidence="11">
    <name type="scientific">Capitella teleta</name>
    <name type="common">Polychaete worm</name>
    <dbReference type="NCBI Taxonomy" id="283909"/>
    <lineage>
        <taxon>Eukaryota</taxon>
        <taxon>Metazoa</taxon>
        <taxon>Spiralia</taxon>
        <taxon>Lophotrochozoa</taxon>
        <taxon>Annelida</taxon>
        <taxon>Polychaeta</taxon>
        <taxon>Sedentaria</taxon>
        <taxon>Scolecida</taxon>
        <taxon>Capitellidae</taxon>
        <taxon>Capitella</taxon>
    </lineage>
</organism>
<proteinExistence type="inferred from homology"/>
<dbReference type="InterPro" id="IPR034610">
    <property type="entry name" value="L-fuconate_dehydratase"/>
</dbReference>
<evidence type="ECO:0000256" key="9">
    <source>
        <dbReference type="ARBA" id="ARBA00078003"/>
    </source>
</evidence>
<dbReference type="EMBL" id="KB301649">
    <property type="protein sequence ID" value="ELU05310.1"/>
    <property type="molecule type" value="Genomic_DNA"/>
</dbReference>